<protein>
    <submittedName>
        <fullName evidence="1">Uncharacterized protein</fullName>
    </submittedName>
</protein>
<dbReference type="AlphaFoldDB" id="X1QBL9"/>
<dbReference type="EMBL" id="BARV01038913">
    <property type="protein sequence ID" value="GAI52191.1"/>
    <property type="molecule type" value="Genomic_DNA"/>
</dbReference>
<name>X1QBL9_9ZZZZ</name>
<evidence type="ECO:0000313" key="1">
    <source>
        <dbReference type="EMBL" id="GAI52191.1"/>
    </source>
</evidence>
<proteinExistence type="predicted"/>
<comment type="caution">
    <text evidence="1">The sequence shown here is derived from an EMBL/GenBank/DDBJ whole genome shotgun (WGS) entry which is preliminary data.</text>
</comment>
<organism evidence="1">
    <name type="scientific">marine sediment metagenome</name>
    <dbReference type="NCBI Taxonomy" id="412755"/>
    <lineage>
        <taxon>unclassified sequences</taxon>
        <taxon>metagenomes</taxon>
        <taxon>ecological metagenomes</taxon>
    </lineage>
</organism>
<sequence>HALNIISVEFPRAVGVAAQAVLPSRYVFSQGFGLAF</sequence>
<feature type="non-terminal residue" evidence="1">
    <location>
        <position position="1"/>
    </location>
</feature>
<reference evidence="1" key="1">
    <citation type="journal article" date="2014" name="Front. Microbiol.">
        <title>High frequency of phylogenetically diverse reductive dehalogenase-homologous genes in deep subseafloor sedimentary metagenomes.</title>
        <authorList>
            <person name="Kawai M."/>
            <person name="Futagami T."/>
            <person name="Toyoda A."/>
            <person name="Takaki Y."/>
            <person name="Nishi S."/>
            <person name="Hori S."/>
            <person name="Arai W."/>
            <person name="Tsubouchi T."/>
            <person name="Morono Y."/>
            <person name="Uchiyama I."/>
            <person name="Ito T."/>
            <person name="Fujiyama A."/>
            <person name="Inagaki F."/>
            <person name="Takami H."/>
        </authorList>
    </citation>
    <scope>NUCLEOTIDE SEQUENCE</scope>
    <source>
        <strain evidence="1">Expedition CK06-06</strain>
    </source>
</reference>
<gene>
    <name evidence="1" type="ORF">S06H3_59803</name>
</gene>
<accession>X1QBL9</accession>